<dbReference type="PANTHER" id="PTHR45785">
    <property type="entry name" value="COMPLEMENT FACTOR H-RELATED"/>
    <property type="match status" value="1"/>
</dbReference>
<feature type="disulfide bond" evidence="8">
    <location>
        <begin position="161"/>
        <end position="204"/>
    </location>
</feature>
<comment type="caution">
    <text evidence="8">Lacks conserved residue(s) required for the propagation of feature annotation.</text>
</comment>
<dbReference type="SUPFAM" id="SSF57535">
    <property type="entry name" value="Complement control module/SCR domain"/>
    <property type="match status" value="4"/>
</dbReference>
<evidence type="ECO:0000259" key="10">
    <source>
        <dbReference type="PROSITE" id="PS50923"/>
    </source>
</evidence>
<dbReference type="CDD" id="cd00033">
    <property type="entry name" value="CCP"/>
    <property type="match status" value="2"/>
</dbReference>
<evidence type="ECO:0000313" key="11">
    <source>
        <dbReference type="Ensembl" id="ENSSSCP00040012676.1"/>
    </source>
</evidence>
<keyword evidence="7" id="KW-0325">Glycoprotein</keyword>
<dbReference type="InterPro" id="IPR000436">
    <property type="entry name" value="Sushi_SCR_CCP_dom"/>
</dbReference>
<evidence type="ECO:0000256" key="2">
    <source>
        <dbReference type="ARBA" id="ARBA00022525"/>
    </source>
</evidence>
<dbReference type="Pfam" id="PF00084">
    <property type="entry name" value="Sushi"/>
    <property type="match status" value="3"/>
</dbReference>
<evidence type="ECO:0000256" key="8">
    <source>
        <dbReference type="PROSITE-ProRule" id="PRU00302"/>
    </source>
</evidence>
<evidence type="ECO:0000256" key="7">
    <source>
        <dbReference type="ARBA" id="ARBA00023180"/>
    </source>
</evidence>
<feature type="domain" description="Sushi" evidence="10">
    <location>
        <begin position="97"/>
        <end position="154"/>
    </location>
</feature>
<dbReference type="PANTHER" id="PTHR45785:SF7">
    <property type="entry name" value="COMPLEMENT FACTOR H"/>
    <property type="match status" value="1"/>
</dbReference>
<dbReference type="Gene3D" id="2.10.70.10">
    <property type="entry name" value="Complement Module, domain 1"/>
    <property type="match status" value="4"/>
</dbReference>
<keyword evidence="6 8" id="KW-1015">Disulfide bond</keyword>
<accession>A0A8D1DVA4</accession>
<keyword evidence="2" id="KW-0964">Secreted</keyword>
<dbReference type="Ensembl" id="ENSSSCT00040030359.1">
    <property type="protein sequence ID" value="ENSSSCP00040012676.1"/>
    <property type="gene ID" value="ENSSSCG00040022010.1"/>
</dbReference>
<gene>
    <name evidence="11" type="primary">CFH</name>
</gene>
<evidence type="ECO:0000256" key="1">
    <source>
        <dbReference type="ARBA" id="ARBA00004613"/>
    </source>
</evidence>
<dbReference type="AlphaFoldDB" id="A0A8D1DVA4"/>
<comment type="subcellular location">
    <subcellularLocation>
        <location evidence="1">Secreted</location>
    </subcellularLocation>
</comment>
<dbReference type="FunFam" id="2.10.70.10:FF:000060">
    <property type="entry name" value="Complement inhibitory factor H"/>
    <property type="match status" value="1"/>
</dbReference>
<proteinExistence type="predicted"/>
<feature type="signal peptide" evidence="9">
    <location>
        <begin position="1"/>
        <end position="30"/>
    </location>
</feature>
<dbReference type="GO" id="GO:0005576">
    <property type="term" value="C:extracellular region"/>
    <property type="evidence" value="ECO:0007669"/>
    <property type="project" value="UniProtKB-SubCell"/>
</dbReference>
<name>A0A8D1DVA4_PIG</name>
<dbReference type="SMART" id="SM00032">
    <property type="entry name" value="CCP"/>
    <property type="match status" value="4"/>
</dbReference>
<organism evidence="11 12">
    <name type="scientific">Sus scrofa</name>
    <name type="common">Pig</name>
    <dbReference type="NCBI Taxonomy" id="9823"/>
    <lineage>
        <taxon>Eukaryota</taxon>
        <taxon>Metazoa</taxon>
        <taxon>Chordata</taxon>
        <taxon>Craniata</taxon>
        <taxon>Vertebrata</taxon>
        <taxon>Euteleostomi</taxon>
        <taxon>Mammalia</taxon>
        <taxon>Eutheria</taxon>
        <taxon>Laurasiatheria</taxon>
        <taxon>Artiodactyla</taxon>
        <taxon>Suina</taxon>
        <taxon>Suidae</taxon>
        <taxon>Sus</taxon>
    </lineage>
</organism>
<dbReference type="InterPro" id="IPR035976">
    <property type="entry name" value="Sushi/SCR/CCP_sf"/>
</dbReference>
<feature type="domain" description="Sushi" evidence="10">
    <location>
        <begin position="159"/>
        <end position="217"/>
    </location>
</feature>
<dbReference type="InterPro" id="IPR051503">
    <property type="entry name" value="ComplSys_Reg/VirEntry_Med"/>
</dbReference>
<evidence type="ECO:0000256" key="5">
    <source>
        <dbReference type="ARBA" id="ARBA00022737"/>
    </source>
</evidence>
<evidence type="ECO:0000313" key="12">
    <source>
        <dbReference type="Proteomes" id="UP000694722"/>
    </source>
</evidence>
<dbReference type="PROSITE" id="PS50923">
    <property type="entry name" value="SUSHI"/>
    <property type="match status" value="2"/>
</dbReference>
<evidence type="ECO:0000256" key="9">
    <source>
        <dbReference type="SAM" id="SignalP"/>
    </source>
</evidence>
<keyword evidence="4 9" id="KW-0732">Signal</keyword>
<evidence type="ECO:0000256" key="6">
    <source>
        <dbReference type="ARBA" id="ARBA00023157"/>
    </source>
</evidence>
<keyword evidence="5" id="KW-0677">Repeat</keyword>
<sequence>MHVPLGIPNMLSLINVLHVLLSLWVSCTHGQGRTCDLPEIKHGRIYDENRYKQVFPVNVGQYFYYTCDHSFVSPSQLLWSRITCTDAGWSPTPKCLRQCFFPWVENGLSASSGQTHREGDTVQIACDTGYRLANNQSSITCAEGGWSSPPKCSPAYSQGKCGPPPPIDNGDTTSFPLPVYPPGSVVQYQCQSYYELEGSSSIKCENGQWSEPPKCLDACVVSEEMMRKHNIELKWTSGKKLYSRTDDTIEFRCRQGFYRRTPLHTFRVTCQQGKLAYPTCG</sequence>
<evidence type="ECO:0000256" key="4">
    <source>
        <dbReference type="ARBA" id="ARBA00022729"/>
    </source>
</evidence>
<dbReference type="FunFam" id="2.10.70.10:FF:000054">
    <property type="entry name" value="Complement inhibitory factor H"/>
    <property type="match status" value="1"/>
</dbReference>
<evidence type="ECO:0000256" key="3">
    <source>
        <dbReference type="ARBA" id="ARBA00022659"/>
    </source>
</evidence>
<feature type="chain" id="PRO_5034007360" evidence="9">
    <location>
        <begin position="31"/>
        <end position="281"/>
    </location>
</feature>
<keyword evidence="3 8" id="KW-0768">Sushi</keyword>
<dbReference type="Proteomes" id="UP000694722">
    <property type="component" value="Unplaced"/>
</dbReference>
<reference evidence="11" key="1">
    <citation type="submission" date="2025-08" db="UniProtKB">
        <authorList>
            <consortium name="Ensembl"/>
        </authorList>
    </citation>
    <scope>IDENTIFICATION</scope>
</reference>
<protein>
    <submittedName>
        <fullName evidence="11">Complement factor H</fullName>
    </submittedName>
</protein>
<dbReference type="FunFam" id="2.10.70.10:FF:000026">
    <property type="entry name" value="Complement inhibitory factor H"/>
    <property type="match status" value="1"/>
</dbReference>